<keyword evidence="1" id="KW-0040">ANK repeat</keyword>
<name>A0A1J4KRH0_9EUKA</name>
<organism evidence="3 4">
    <name type="scientific">Tritrichomonas foetus</name>
    <dbReference type="NCBI Taxonomy" id="1144522"/>
    <lineage>
        <taxon>Eukaryota</taxon>
        <taxon>Metamonada</taxon>
        <taxon>Parabasalia</taxon>
        <taxon>Tritrichomonadida</taxon>
        <taxon>Tritrichomonadidae</taxon>
        <taxon>Tritrichomonas</taxon>
    </lineage>
</organism>
<dbReference type="PANTHER" id="PTHR24159">
    <property type="match status" value="1"/>
</dbReference>
<dbReference type="PROSITE" id="PS50088">
    <property type="entry name" value="ANK_REPEAT"/>
    <property type="match status" value="1"/>
</dbReference>
<comment type="caution">
    <text evidence="3">The sequence shown here is derived from an EMBL/GenBank/DDBJ whole genome shotgun (WGS) entry which is preliminary data.</text>
</comment>
<keyword evidence="4" id="KW-1185">Reference proteome</keyword>
<gene>
    <name evidence="3" type="ORF">TRFO_16116</name>
</gene>
<reference evidence="3" key="1">
    <citation type="submission" date="2016-10" db="EMBL/GenBank/DDBJ databases">
        <authorList>
            <person name="Benchimol M."/>
            <person name="Almeida L.G."/>
            <person name="Vasconcelos A.T."/>
            <person name="Perreira-Neves A."/>
            <person name="Rosa I.A."/>
            <person name="Tasca T."/>
            <person name="Bogo M.R."/>
            <person name="de Souza W."/>
        </authorList>
    </citation>
    <scope>NUCLEOTIDE SEQUENCE [LARGE SCALE GENOMIC DNA]</scope>
    <source>
        <strain evidence="3">K</strain>
    </source>
</reference>
<feature type="repeat" description="ANK" evidence="1">
    <location>
        <begin position="551"/>
        <end position="573"/>
    </location>
</feature>
<accession>A0A1J4KRH0</accession>
<dbReference type="GeneID" id="94833494"/>
<dbReference type="InterPro" id="IPR002110">
    <property type="entry name" value="Ankyrin_rpt"/>
</dbReference>
<dbReference type="AlphaFoldDB" id="A0A1J4KRH0"/>
<dbReference type="InterPro" id="IPR020683">
    <property type="entry name" value="DUF3447"/>
</dbReference>
<dbReference type="SUPFAM" id="SSF48403">
    <property type="entry name" value="Ankyrin repeat"/>
    <property type="match status" value="2"/>
</dbReference>
<dbReference type="Gene3D" id="1.25.40.20">
    <property type="entry name" value="Ankyrin repeat-containing domain"/>
    <property type="match status" value="2"/>
</dbReference>
<dbReference type="EMBL" id="MLAK01000493">
    <property type="protein sequence ID" value="OHT13682.1"/>
    <property type="molecule type" value="Genomic_DNA"/>
</dbReference>
<dbReference type="VEuPathDB" id="TrichDB:TRFO_16116"/>
<sequence length="636" mass="72657">MYNRLNDQTPRKTLKTNPTISVTIGPLKFSTKKREISPIMPVIDRIRFYDHYATLDLTPPVKPKNPESWQFVKSMIHNKSYSSITLEDSEFFISLADTLGLPLLKTQVKQIIKRANSLNIGEKCKELDVLIQIQSLLLNINEDNLDETQTLIENMEDIDKNLICRIIFVLSDFQIKKKLLLDTLIENLNLKSLFKEITDIYMKNDVPYYQLTLIQNQINNSNLLNIFVNDDIEAFTQMASHINFNINENIHLILPNILLTSHQYINLAAYFNAPKCFDFLNMNNANINTSILSKYAIIGGNEDIIHFCESYNCQFSGLLDLAVKYHHNDILEWLYENKNSRNDEPKLINTCISYHNFYALSYLLAKNCNFNNDITQNALHSGNIILAKFCFTISNPNELSDKTDWITHAIKSTNINCVKFALENVGSLGPNYLEPSLLNIACSSGISEIYKLIKEFHGNNENNSSNSVLKSAICGGNLEIVKDVMNSSISNININKPLDGKNNALCLAVMRNNIELVRFLLETPNIDINANILPKSNDNEEIPYFEETDPEYITPLHVACQYGNDDIVKLLLQQKNININALSMTHKYGKFTPLHFAVLSCKHSIVSLLLSHEEIKPDLRGYIKLNWVNINHFSSY</sequence>
<dbReference type="PROSITE" id="PS50297">
    <property type="entry name" value="ANK_REP_REGION"/>
    <property type="match status" value="1"/>
</dbReference>
<dbReference type="PANTHER" id="PTHR24159:SF5">
    <property type="entry name" value="ANK_REP_REGION DOMAIN-CONTAINING PROTEIN"/>
    <property type="match status" value="1"/>
</dbReference>
<dbReference type="OrthoDB" id="60433at2759"/>
<evidence type="ECO:0000313" key="4">
    <source>
        <dbReference type="Proteomes" id="UP000179807"/>
    </source>
</evidence>
<evidence type="ECO:0000313" key="3">
    <source>
        <dbReference type="EMBL" id="OHT13682.1"/>
    </source>
</evidence>
<dbReference type="SMART" id="SM00248">
    <property type="entry name" value="ANK"/>
    <property type="match status" value="5"/>
</dbReference>
<evidence type="ECO:0000259" key="2">
    <source>
        <dbReference type="Pfam" id="PF11929"/>
    </source>
</evidence>
<protein>
    <recommendedName>
        <fullName evidence="2">DUF3447 domain-containing protein</fullName>
    </recommendedName>
</protein>
<dbReference type="InterPro" id="IPR036770">
    <property type="entry name" value="Ankyrin_rpt-contain_sf"/>
</dbReference>
<evidence type="ECO:0000256" key="1">
    <source>
        <dbReference type="PROSITE-ProRule" id="PRU00023"/>
    </source>
</evidence>
<dbReference type="Proteomes" id="UP000179807">
    <property type="component" value="Unassembled WGS sequence"/>
</dbReference>
<dbReference type="Pfam" id="PF11929">
    <property type="entry name" value="DUF3447"/>
    <property type="match status" value="1"/>
</dbReference>
<feature type="domain" description="DUF3447" evidence="2">
    <location>
        <begin position="287"/>
        <end position="360"/>
    </location>
</feature>
<proteinExistence type="predicted"/>
<dbReference type="RefSeq" id="XP_068366818.1">
    <property type="nucleotide sequence ID" value="XM_068498790.1"/>
</dbReference>
<dbReference type="Pfam" id="PF12796">
    <property type="entry name" value="Ank_2"/>
    <property type="match status" value="2"/>
</dbReference>